<evidence type="ECO:0000313" key="3">
    <source>
        <dbReference type="Proteomes" id="UP000076083"/>
    </source>
</evidence>
<evidence type="ECO:0000313" key="2">
    <source>
        <dbReference type="EMBL" id="AMZ75332.1"/>
    </source>
</evidence>
<feature type="transmembrane region" description="Helical" evidence="1">
    <location>
        <begin position="130"/>
        <end position="148"/>
    </location>
</feature>
<protein>
    <recommendedName>
        <fullName evidence="4">Transmembrane protein</fullName>
    </recommendedName>
</protein>
<proteinExistence type="predicted"/>
<dbReference type="EMBL" id="CP015225">
    <property type="protein sequence ID" value="AMZ75332.1"/>
    <property type="molecule type" value="Genomic_DNA"/>
</dbReference>
<feature type="transmembrane region" description="Helical" evidence="1">
    <location>
        <begin position="327"/>
        <end position="353"/>
    </location>
</feature>
<dbReference type="AlphaFoldDB" id="A0A161GMQ1"/>
<evidence type="ECO:0000256" key="1">
    <source>
        <dbReference type="SAM" id="Phobius"/>
    </source>
</evidence>
<evidence type="ECO:0008006" key="4">
    <source>
        <dbReference type="Google" id="ProtNLM"/>
    </source>
</evidence>
<name>A0A161GMQ1_PSEFL</name>
<feature type="transmembrane region" description="Helical" evidence="1">
    <location>
        <begin position="365"/>
        <end position="385"/>
    </location>
</feature>
<gene>
    <name evidence="2" type="ORF">TK06_11860</name>
</gene>
<sequence length="402" mass="41821">MAAGLEHLDRAAAIGLESLATYQGQEDLVIRSRISEFVEEGNLPAERSGIFSFIDEGAAGTGNREDRLKAVLEAGLELLEAAKGPGLNLLNVAGHTGMIIALATGLRQYVGYLVEQAMREGDTPEAARTWATVALAMIGPALTLMGAVRREVAGESTWKSWAGSLFMAIAVFGSTLGAVLTGAAAKLFPTMAGGVVYIMARALAQSFFTLKDNAGPANAAVTGVTAAAYGAVQFALAELGKAMPLSGPARAAEGLGYNFGADVIQAALNALGMIADVATFTACKSLDVLSRKLGPDSVFSDPESLQQMALEVRAGVQWPTRTQLADAFINVAGARLSFGHTVSLFVGAAAALLSESEIGEDAQGHVLNGCFAVMMMLLYFPLIFINLKATGRTFTPEGINTP</sequence>
<organism evidence="2 3">
    <name type="scientific">Pseudomonas fluorescens</name>
    <dbReference type="NCBI Taxonomy" id="294"/>
    <lineage>
        <taxon>Bacteria</taxon>
        <taxon>Pseudomonadati</taxon>
        <taxon>Pseudomonadota</taxon>
        <taxon>Gammaproteobacteria</taxon>
        <taxon>Pseudomonadales</taxon>
        <taxon>Pseudomonadaceae</taxon>
        <taxon>Pseudomonas</taxon>
    </lineage>
</organism>
<keyword evidence="1" id="KW-0472">Membrane</keyword>
<keyword evidence="1" id="KW-1133">Transmembrane helix</keyword>
<feature type="transmembrane region" description="Helical" evidence="1">
    <location>
        <begin position="160"/>
        <end position="181"/>
    </location>
</feature>
<feature type="transmembrane region" description="Helical" evidence="1">
    <location>
        <begin position="187"/>
        <end position="204"/>
    </location>
</feature>
<reference evidence="3" key="1">
    <citation type="submission" date="2016-04" db="EMBL/GenBank/DDBJ databases">
        <authorList>
            <person name="Ray J."/>
            <person name="Price M."/>
            <person name="Deutschbauer A."/>
        </authorList>
    </citation>
    <scope>NUCLEOTIDE SEQUENCE [LARGE SCALE GENOMIC DNA]</scope>
    <source>
        <strain evidence="3">FW300-N2E2</strain>
    </source>
</reference>
<dbReference type="Proteomes" id="UP000076083">
    <property type="component" value="Chromosome"/>
</dbReference>
<feature type="transmembrane region" description="Helical" evidence="1">
    <location>
        <begin position="89"/>
        <end position="110"/>
    </location>
</feature>
<accession>A0A161GMQ1</accession>
<keyword evidence="1" id="KW-0812">Transmembrane</keyword>
<reference evidence="2 3" key="2">
    <citation type="journal article" date="2018" name="Nature">
        <title>Mutant phenotypes for thousands of bacterial genes of unknown function.</title>
        <authorList>
            <person name="Price M.N."/>
            <person name="Wetmore K.M."/>
            <person name="Waters R.J."/>
            <person name="Callaghan M."/>
            <person name="Ray J."/>
            <person name="Liu H."/>
            <person name="Kuehl J.V."/>
            <person name="Melnyk R.A."/>
            <person name="Lamson J.S."/>
            <person name="Suh Y."/>
            <person name="Carlson H.K."/>
            <person name="Esquivel Z."/>
            <person name="Sadeeshkumar H."/>
            <person name="Chakraborty R."/>
            <person name="Zane G.M."/>
            <person name="Rubin B.E."/>
            <person name="Wall J.D."/>
            <person name="Visel A."/>
            <person name="Bristow J."/>
            <person name="Blow M.J."/>
            <person name="Arkin A.P."/>
            <person name="Deutschbauer A.M."/>
        </authorList>
    </citation>
    <scope>NUCLEOTIDE SEQUENCE [LARGE SCALE GENOMIC DNA]</scope>
    <source>
        <strain evidence="2 3">FW300-N2E2</strain>
    </source>
</reference>